<dbReference type="AlphaFoldDB" id="A0A922LRD8"/>
<evidence type="ECO:0000313" key="2">
    <source>
        <dbReference type="Proteomes" id="UP000471633"/>
    </source>
</evidence>
<keyword evidence="2" id="KW-1185">Reference proteome</keyword>
<accession>A0A922LRD8</accession>
<reference evidence="1" key="3">
    <citation type="submission" date="2021-06" db="EMBL/GenBank/DDBJ databases">
        <title>Chromosome-level genome assembly for S. haematobium.</title>
        <authorList>
            <person name="Stroehlein A.J."/>
        </authorList>
    </citation>
    <scope>NUCLEOTIDE SEQUENCE</scope>
</reference>
<reference evidence="1" key="4">
    <citation type="journal article" date="2022" name="PLoS Pathog.">
        <title>Chromosome-level genome of Schistosoma haematobium underpins genome-wide explorations of molecular variation.</title>
        <authorList>
            <person name="Stroehlein A.J."/>
            <person name="Korhonen P.K."/>
            <person name="Lee V.V."/>
            <person name="Ralph S.A."/>
            <person name="Mentink-Kane M."/>
            <person name="You H."/>
            <person name="McManus D.P."/>
            <person name="Tchuente L.T."/>
            <person name="Stothard J.R."/>
            <person name="Kaur P."/>
            <person name="Dudchenko O."/>
            <person name="Aiden E.L."/>
            <person name="Yang B."/>
            <person name="Yang H."/>
            <person name="Emery A.M."/>
            <person name="Webster B.L."/>
            <person name="Brindley P.J."/>
            <person name="Rollinson D."/>
            <person name="Chang B.C.H."/>
            <person name="Gasser R.B."/>
            <person name="Young N.D."/>
        </authorList>
    </citation>
    <scope>NUCLEOTIDE SEQUENCE</scope>
</reference>
<reference evidence="1" key="1">
    <citation type="journal article" date="2012" name="Nat. Genet.">
        <title>Whole-genome sequence of Schistosoma haematobium.</title>
        <authorList>
            <person name="Young N.D."/>
            <person name="Jex A.R."/>
            <person name="Li B."/>
            <person name="Liu S."/>
            <person name="Yang L."/>
            <person name="Xiong Z."/>
            <person name="Li Y."/>
            <person name="Cantacessi C."/>
            <person name="Hall R.S."/>
            <person name="Xu X."/>
            <person name="Chen F."/>
            <person name="Wu X."/>
            <person name="Zerlotini A."/>
            <person name="Oliveira G."/>
            <person name="Hofmann A."/>
            <person name="Zhang G."/>
            <person name="Fang X."/>
            <person name="Kang Y."/>
            <person name="Campbell B.E."/>
            <person name="Loukas A."/>
            <person name="Ranganathan S."/>
            <person name="Rollinson D."/>
            <person name="Rinaldi G."/>
            <person name="Brindley P.J."/>
            <person name="Yang H."/>
            <person name="Wang J."/>
            <person name="Wang J."/>
            <person name="Gasser R.B."/>
        </authorList>
    </citation>
    <scope>NUCLEOTIDE SEQUENCE</scope>
</reference>
<protein>
    <submittedName>
        <fullName evidence="1">cAMP responsive element binding protein 3-like</fullName>
    </submittedName>
</protein>
<sequence>MFCCLMDWATFRKWQSKRTEHWPKLYFESSKFLQFLGITSSTASSIWFIIPGNTSTSDDLVFFFIKTLCNHIYINAFHLLNLESFVSAIDDKGNHFHSY</sequence>
<evidence type="ECO:0000313" key="1">
    <source>
        <dbReference type="EMBL" id="KAH9591983.1"/>
    </source>
</evidence>
<gene>
    <name evidence="1" type="primary">CREB3L2_1</name>
    <name evidence="1" type="ORF">MS3_00004064</name>
</gene>
<name>A0A922LRD8_SCHHA</name>
<dbReference type="CTD" id="24590138"/>
<dbReference type="GeneID" id="24590138"/>
<dbReference type="Proteomes" id="UP000471633">
    <property type="component" value="Unassembled WGS sequence"/>
</dbReference>
<dbReference type="EMBL" id="AMPZ03000002">
    <property type="protein sequence ID" value="KAH9591983.1"/>
    <property type="molecule type" value="Genomic_DNA"/>
</dbReference>
<organism evidence="1 2">
    <name type="scientific">Schistosoma haematobium</name>
    <name type="common">Blood fluke</name>
    <dbReference type="NCBI Taxonomy" id="6185"/>
    <lineage>
        <taxon>Eukaryota</taxon>
        <taxon>Metazoa</taxon>
        <taxon>Spiralia</taxon>
        <taxon>Lophotrochozoa</taxon>
        <taxon>Platyhelminthes</taxon>
        <taxon>Trematoda</taxon>
        <taxon>Digenea</taxon>
        <taxon>Strigeidida</taxon>
        <taxon>Schistosomatoidea</taxon>
        <taxon>Schistosomatidae</taxon>
        <taxon>Schistosoma</taxon>
    </lineage>
</organism>
<comment type="caution">
    <text evidence="1">The sequence shown here is derived from an EMBL/GenBank/DDBJ whole genome shotgun (WGS) entry which is preliminary data.</text>
</comment>
<dbReference type="RefSeq" id="XP_051072082.1">
    <property type="nucleotide sequence ID" value="XM_051211959.1"/>
</dbReference>
<reference evidence="1" key="2">
    <citation type="journal article" date="2019" name="Gigascience">
        <title>High-quality Schistosoma haematobium genome achieved by single-molecule and long-range sequencing.</title>
        <authorList>
            <person name="Stroehlein A.J."/>
            <person name="Korhonen P.K."/>
            <person name="Chong T.M."/>
            <person name="Lim Y.L."/>
            <person name="Chan K.G."/>
            <person name="Webster B."/>
            <person name="Rollinson D."/>
            <person name="Brindley P.J."/>
            <person name="Gasser R.B."/>
            <person name="Young N.D."/>
        </authorList>
    </citation>
    <scope>NUCLEOTIDE SEQUENCE</scope>
</reference>
<proteinExistence type="predicted"/>